<evidence type="ECO:0000256" key="1">
    <source>
        <dbReference type="SAM" id="MobiDB-lite"/>
    </source>
</evidence>
<reference evidence="2 3" key="1">
    <citation type="journal article" date="2015" name="Nature">
        <title>rRNA introns, odd ribosomes, and small enigmatic genomes across a large radiation of phyla.</title>
        <authorList>
            <person name="Brown C.T."/>
            <person name="Hug L.A."/>
            <person name="Thomas B.C."/>
            <person name="Sharon I."/>
            <person name="Castelle C.J."/>
            <person name="Singh A."/>
            <person name="Wilkins M.J."/>
            <person name="Williams K.H."/>
            <person name="Banfield J.F."/>
        </authorList>
    </citation>
    <scope>NUCLEOTIDE SEQUENCE [LARGE SCALE GENOMIC DNA]</scope>
</reference>
<evidence type="ECO:0000313" key="2">
    <source>
        <dbReference type="EMBL" id="KKS21436.1"/>
    </source>
</evidence>
<sequence length="85" mass="9556">MIMEKIPAITSTENLDDQELGRPKGDPVEPPEVTEESVTLEIKKTEVTLEILDKLVTELDIAKAQGEKPYRDVQKKIRDAVLNPN</sequence>
<dbReference type="STRING" id="1619103.UU80_C0029G0006"/>
<feature type="region of interest" description="Disordered" evidence="1">
    <location>
        <begin position="1"/>
        <end position="37"/>
    </location>
</feature>
<dbReference type="EMBL" id="LCCA01000029">
    <property type="protein sequence ID" value="KKS21436.1"/>
    <property type="molecule type" value="Genomic_DNA"/>
</dbReference>
<protein>
    <submittedName>
        <fullName evidence="2">Uncharacterized protein</fullName>
    </submittedName>
</protein>
<proteinExistence type="predicted"/>
<organism evidence="2 3">
    <name type="scientific">candidate division WWE3 bacterium GW2011_GWA1_41_8</name>
    <dbReference type="NCBI Taxonomy" id="1619103"/>
    <lineage>
        <taxon>Bacteria</taxon>
        <taxon>Katanobacteria</taxon>
    </lineage>
</organism>
<evidence type="ECO:0000313" key="3">
    <source>
        <dbReference type="Proteomes" id="UP000034920"/>
    </source>
</evidence>
<dbReference type="Proteomes" id="UP000034920">
    <property type="component" value="Unassembled WGS sequence"/>
</dbReference>
<name>A0A0G0ZHA2_UNCKA</name>
<accession>A0A0G0ZHA2</accession>
<gene>
    <name evidence="2" type="ORF">UU80_C0029G0006</name>
</gene>
<dbReference type="AlphaFoldDB" id="A0A0G0ZHA2"/>
<comment type="caution">
    <text evidence="2">The sequence shown here is derived from an EMBL/GenBank/DDBJ whole genome shotgun (WGS) entry which is preliminary data.</text>
</comment>